<organism evidence="4 5">
    <name type="scientific">Nocardioides jejuensis</name>
    <dbReference type="NCBI Taxonomy" id="2502782"/>
    <lineage>
        <taxon>Bacteria</taxon>
        <taxon>Bacillati</taxon>
        <taxon>Actinomycetota</taxon>
        <taxon>Actinomycetes</taxon>
        <taxon>Propionibacteriales</taxon>
        <taxon>Nocardioidaceae</taxon>
        <taxon>Nocardioides</taxon>
    </lineage>
</organism>
<dbReference type="Gene3D" id="2.30.110.10">
    <property type="entry name" value="Electron Transport, Fmn-binding Protein, Chain A"/>
    <property type="match status" value="1"/>
</dbReference>
<evidence type="ECO:0000256" key="1">
    <source>
        <dbReference type="ARBA" id="ARBA00008898"/>
    </source>
</evidence>
<accession>A0A4R1CKS4</accession>
<dbReference type="InterPro" id="IPR050268">
    <property type="entry name" value="NADH-dep_flavin_reductase"/>
</dbReference>
<dbReference type="SMART" id="SM00903">
    <property type="entry name" value="Flavin_Reduct"/>
    <property type="match status" value="1"/>
</dbReference>
<dbReference type="EMBL" id="SJZJ01000002">
    <property type="protein sequence ID" value="TCJ30816.1"/>
    <property type="molecule type" value="Genomic_DNA"/>
</dbReference>
<evidence type="ECO:0000313" key="4">
    <source>
        <dbReference type="EMBL" id="TCJ30816.1"/>
    </source>
</evidence>
<dbReference type="GO" id="GO:0042602">
    <property type="term" value="F:riboflavin reductase (NADPH) activity"/>
    <property type="evidence" value="ECO:0007669"/>
    <property type="project" value="TreeGrafter"/>
</dbReference>
<dbReference type="PANTHER" id="PTHR30466:SF11">
    <property type="entry name" value="FLAVIN-DEPENDENT MONOOXYGENASE, REDUCTASE SUBUNIT HSAB"/>
    <property type="match status" value="1"/>
</dbReference>
<proteinExistence type="inferred from homology"/>
<dbReference type="InterPro" id="IPR002563">
    <property type="entry name" value="Flavin_Rdtase-like_dom"/>
</dbReference>
<sequence length="176" mass="18677">MPGTSDFELRPGEPVDIDDSAAARVRARYFREVVGEFATGVVVVTAYVEGRPVGMTCQTFSSVSLDPPLVSFIPARTSRSWPLMREAGHFCVNVLAADQADLAGVFASKGADKFAGLAWRPAGSGAPILEGVLAYVDCTIAAVHSAGDHDIVIGQVRALSKLSDAEPLLYHRGAFR</sequence>
<dbReference type="PANTHER" id="PTHR30466">
    <property type="entry name" value="FLAVIN REDUCTASE"/>
    <property type="match status" value="1"/>
</dbReference>
<dbReference type="RefSeq" id="WP_131581420.1">
    <property type="nucleotide sequence ID" value="NZ_SJZJ01000002.1"/>
</dbReference>
<reference evidence="4 5" key="1">
    <citation type="submission" date="2019-03" db="EMBL/GenBank/DDBJ databases">
        <authorList>
            <person name="Kim M.K.M."/>
        </authorList>
    </citation>
    <scope>NUCLEOTIDE SEQUENCE [LARGE SCALE GENOMIC DNA]</scope>
    <source>
        <strain evidence="4 5">18JY15-6</strain>
    </source>
</reference>
<dbReference type="Pfam" id="PF01613">
    <property type="entry name" value="Flavin_Reduct"/>
    <property type="match status" value="1"/>
</dbReference>
<evidence type="ECO:0000256" key="2">
    <source>
        <dbReference type="ARBA" id="ARBA00023002"/>
    </source>
</evidence>
<feature type="domain" description="Flavin reductase like" evidence="3">
    <location>
        <begin position="34"/>
        <end position="176"/>
    </location>
</feature>
<comment type="similarity">
    <text evidence="1">Belongs to the non-flavoprotein flavin reductase family.</text>
</comment>
<evidence type="ECO:0000259" key="3">
    <source>
        <dbReference type="SMART" id="SM00903"/>
    </source>
</evidence>
<dbReference type="SUPFAM" id="SSF50475">
    <property type="entry name" value="FMN-binding split barrel"/>
    <property type="match status" value="1"/>
</dbReference>
<dbReference type="AlphaFoldDB" id="A0A4R1CKS4"/>
<protein>
    <submittedName>
        <fullName evidence="4">Flavin reductase</fullName>
    </submittedName>
</protein>
<keyword evidence="2" id="KW-0560">Oxidoreductase</keyword>
<dbReference type="Proteomes" id="UP000295453">
    <property type="component" value="Unassembled WGS sequence"/>
</dbReference>
<dbReference type="InterPro" id="IPR012349">
    <property type="entry name" value="Split_barrel_FMN-bd"/>
</dbReference>
<gene>
    <name evidence="4" type="ORF">EPD65_01905</name>
</gene>
<evidence type="ECO:0000313" key="5">
    <source>
        <dbReference type="Proteomes" id="UP000295453"/>
    </source>
</evidence>
<dbReference type="OrthoDB" id="9792858at2"/>
<keyword evidence="5" id="KW-1185">Reference proteome</keyword>
<dbReference type="GO" id="GO:0010181">
    <property type="term" value="F:FMN binding"/>
    <property type="evidence" value="ECO:0007669"/>
    <property type="project" value="InterPro"/>
</dbReference>
<name>A0A4R1CKS4_9ACTN</name>
<comment type="caution">
    <text evidence="4">The sequence shown here is derived from an EMBL/GenBank/DDBJ whole genome shotgun (WGS) entry which is preliminary data.</text>
</comment>